<name>A0ABW4FI33_9PSEU</name>
<evidence type="ECO:0000259" key="11">
    <source>
        <dbReference type="PROSITE" id="PS50109"/>
    </source>
</evidence>
<feature type="domain" description="HAMP" evidence="12">
    <location>
        <begin position="110"/>
        <end position="163"/>
    </location>
</feature>
<dbReference type="SUPFAM" id="SSF55874">
    <property type="entry name" value="ATPase domain of HSP90 chaperone/DNA topoisomerase II/histidine kinase"/>
    <property type="match status" value="1"/>
</dbReference>
<dbReference type="Pfam" id="PF02518">
    <property type="entry name" value="HATPase_c"/>
    <property type="match status" value="1"/>
</dbReference>
<dbReference type="EMBL" id="JBHUCP010000007">
    <property type="protein sequence ID" value="MFD1530289.1"/>
    <property type="molecule type" value="Genomic_DNA"/>
</dbReference>
<dbReference type="CDD" id="cd06225">
    <property type="entry name" value="HAMP"/>
    <property type="match status" value="1"/>
</dbReference>
<dbReference type="EC" id="2.7.13.3" evidence="3"/>
<dbReference type="InterPro" id="IPR003661">
    <property type="entry name" value="HisK_dim/P_dom"/>
</dbReference>
<evidence type="ECO:0000259" key="12">
    <source>
        <dbReference type="PROSITE" id="PS50885"/>
    </source>
</evidence>
<dbReference type="Gene3D" id="1.10.287.130">
    <property type="match status" value="1"/>
</dbReference>
<evidence type="ECO:0000256" key="2">
    <source>
        <dbReference type="ARBA" id="ARBA00004236"/>
    </source>
</evidence>
<feature type="transmembrane region" description="Helical" evidence="10">
    <location>
        <begin position="86"/>
        <end position="109"/>
    </location>
</feature>
<keyword evidence="5" id="KW-0808">Transferase</keyword>
<dbReference type="RefSeq" id="WP_343977242.1">
    <property type="nucleotide sequence ID" value="NZ_BAAAJG010000008.1"/>
</dbReference>
<dbReference type="InterPro" id="IPR050428">
    <property type="entry name" value="TCS_sensor_his_kinase"/>
</dbReference>
<dbReference type="GO" id="GO:0016301">
    <property type="term" value="F:kinase activity"/>
    <property type="evidence" value="ECO:0007669"/>
    <property type="project" value="UniProtKB-KW"/>
</dbReference>
<reference evidence="14" key="1">
    <citation type="journal article" date="2019" name="Int. J. Syst. Evol. Microbiol.">
        <title>The Global Catalogue of Microorganisms (GCM) 10K type strain sequencing project: providing services to taxonomists for standard genome sequencing and annotation.</title>
        <authorList>
            <consortium name="The Broad Institute Genomics Platform"/>
            <consortium name="The Broad Institute Genome Sequencing Center for Infectious Disease"/>
            <person name="Wu L."/>
            <person name="Ma J."/>
        </authorList>
    </citation>
    <scope>NUCLEOTIDE SEQUENCE [LARGE SCALE GENOMIC DNA]</scope>
    <source>
        <strain evidence="14">JCM 12165</strain>
    </source>
</reference>
<evidence type="ECO:0000256" key="8">
    <source>
        <dbReference type="ARBA" id="ARBA00022989"/>
    </source>
</evidence>
<proteinExistence type="predicted"/>
<evidence type="ECO:0000256" key="9">
    <source>
        <dbReference type="ARBA" id="ARBA00023012"/>
    </source>
</evidence>
<sequence length="394" mass="41274">MRKLDRLALRGRTVRLRFTVLYAAVFLGSAVALLALTNLLASASDTQPAPGQIPAAQQPSLAAAEQRIHGLETQLTELQAAQSSRILMGSLIALAVMAAVSVLLGNAVASRVLRPLRTITAATRRISAENLHERLAVPGPADDVKNLADTIDGLLERLEASFAAQRRFVANASHELRTPLATMRASVDVALAKPEPVPPQTVTLANRLRTQLDRVDRLLEGLLVLARAQHGELPDRTPLSLGNLVGQALTARAADIAAKNLTVEDSGLDESAWTQGSLTLLSRMADNVTDNAIIHNQNGGWIRVATTADGATVRLIVETGGPILDPEHVARLGQPFQRLADRTGPGTSSGLGLSIVAAIAGAHGGHLGLHPRREGGLCVTISLPAAATPEGGAA</sequence>
<dbReference type="SMART" id="SM00387">
    <property type="entry name" value="HATPase_c"/>
    <property type="match status" value="1"/>
</dbReference>
<evidence type="ECO:0000256" key="5">
    <source>
        <dbReference type="ARBA" id="ARBA00022679"/>
    </source>
</evidence>
<evidence type="ECO:0000256" key="4">
    <source>
        <dbReference type="ARBA" id="ARBA00022553"/>
    </source>
</evidence>
<dbReference type="PANTHER" id="PTHR45436:SF5">
    <property type="entry name" value="SENSOR HISTIDINE KINASE TRCS"/>
    <property type="match status" value="1"/>
</dbReference>
<dbReference type="CDD" id="cd00082">
    <property type="entry name" value="HisKA"/>
    <property type="match status" value="1"/>
</dbReference>
<dbReference type="PROSITE" id="PS50109">
    <property type="entry name" value="HIS_KIN"/>
    <property type="match status" value="1"/>
</dbReference>
<feature type="transmembrane region" description="Helical" evidence="10">
    <location>
        <begin position="20"/>
        <end position="41"/>
    </location>
</feature>
<comment type="catalytic activity">
    <reaction evidence="1">
        <text>ATP + protein L-histidine = ADP + protein N-phospho-L-histidine.</text>
        <dbReference type="EC" id="2.7.13.3"/>
    </reaction>
</comment>
<dbReference type="PROSITE" id="PS50885">
    <property type="entry name" value="HAMP"/>
    <property type="match status" value="1"/>
</dbReference>
<evidence type="ECO:0000256" key="10">
    <source>
        <dbReference type="SAM" id="Phobius"/>
    </source>
</evidence>
<dbReference type="Gene3D" id="6.10.340.10">
    <property type="match status" value="1"/>
</dbReference>
<comment type="subcellular location">
    <subcellularLocation>
        <location evidence="2">Cell membrane</location>
    </subcellularLocation>
</comment>
<evidence type="ECO:0000313" key="13">
    <source>
        <dbReference type="EMBL" id="MFD1530289.1"/>
    </source>
</evidence>
<dbReference type="SMART" id="SM00304">
    <property type="entry name" value="HAMP"/>
    <property type="match status" value="1"/>
</dbReference>
<keyword evidence="4" id="KW-0597">Phosphoprotein</keyword>
<keyword evidence="6 10" id="KW-0812">Transmembrane</keyword>
<comment type="caution">
    <text evidence="13">The sequence shown here is derived from an EMBL/GenBank/DDBJ whole genome shotgun (WGS) entry which is preliminary data.</text>
</comment>
<dbReference type="Pfam" id="PF00672">
    <property type="entry name" value="HAMP"/>
    <property type="match status" value="1"/>
</dbReference>
<dbReference type="PANTHER" id="PTHR45436">
    <property type="entry name" value="SENSOR HISTIDINE KINASE YKOH"/>
    <property type="match status" value="1"/>
</dbReference>
<dbReference type="InterPro" id="IPR003594">
    <property type="entry name" value="HATPase_dom"/>
</dbReference>
<dbReference type="SUPFAM" id="SSF47384">
    <property type="entry name" value="Homodimeric domain of signal transducing histidine kinase"/>
    <property type="match status" value="1"/>
</dbReference>
<evidence type="ECO:0000256" key="1">
    <source>
        <dbReference type="ARBA" id="ARBA00000085"/>
    </source>
</evidence>
<dbReference type="Proteomes" id="UP001597145">
    <property type="component" value="Unassembled WGS sequence"/>
</dbReference>
<keyword evidence="7 13" id="KW-0418">Kinase</keyword>
<dbReference type="SMART" id="SM00388">
    <property type="entry name" value="HisKA"/>
    <property type="match status" value="1"/>
</dbReference>
<protein>
    <recommendedName>
        <fullName evidence="3">histidine kinase</fullName>
        <ecNumber evidence="3">2.7.13.3</ecNumber>
    </recommendedName>
</protein>
<evidence type="ECO:0000256" key="6">
    <source>
        <dbReference type="ARBA" id="ARBA00022692"/>
    </source>
</evidence>
<dbReference type="SUPFAM" id="SSF158472">
    <property type="entry name" value="HAMP domain-like"/>
    <property type="match status" value="1"/>
</dbReference>
<dbReference type="CDD" id="cd00075">
    <property type="entry name" value="HATPase"/>
    <property type="match status" value="1"/>
</dbReference>
<evidence type="ECO:0000256" key="3">
    <source>
        <dbReference type="ARBA" id="ARBA00012438"/>
    </source>
</evidence>
<gene>
    <name evidence="13" type="ORF">ACFSCY_12625</name>
</gene>
<dbReference type="InterPro" id="IPR036890">
    <property type="entry name" value="HATPase_C_sf"/>
</dbReference>
<dbReference type="InterPro" id="IPR036097">
    <property type="entry name" value="HisK_dim/P_sf"/>
</dbReference>
<feature type="domain" description="Histidine kinase" evidence="11">
    <location>
        <begin position="171"/>
        <end position="387"/>
    </location>
</feature>
<dbReference type="InterPro" id="IPR003660">
    <property type="entry name" value="HAMP_dom"/>
</dbReference>
<keyword evidence="10" id="KW-0472">Membrane</keyword>
<dbReference type="Gene3D" id="3.30.565.10">
    <property type="entry name" value="Histidine kinase-like ATPase, C-terminal domain"/>
    <property type="match status" value="1"/>
</dbReference>
<evidence type="ECO:0000256" key="7">
    <source>
        <dbReference type="ARBA" id="ARBA00022777"/>
    </source>
</evidence>
<keyword evidence="8 10" id="KW-1133">Transmembrane helix</keyword>
<evidence type="ECO:0000313" key="14">
    <source>
        <dbReference type="Proteomes" id="UP001597145"/>
    </source>
</evidence>
<keyword evidence="9" id="KW-0902">Two-component regulatory system</keyword>
<dbReference type="Pfam" id="PF00512">
    <property type="entry name" value="HisKA"/>
    <property type="match status" value="1"/>
</dbReference>
<dbReference type="InterPro" id="IPR005467">
    <property type="entry name" value="His_kinase_dom"/>
</dbReference>
<accession>A0ABW4FI33</accession>
<organism evidence="13 14">
    <name type="scientific">Pseudonocardia aurantiaca</name>
    <dbReference type="NCBI Taxonomy" id="75290"/>
    <lineage>
        <taxon>Bacteria</taxon>
        <taxon>Bacillati</taxon>
        <taxon>Actinomycetota</taxon>
        <taxon>Actinomycetes</taxon>
        <taxon>Pseudonocardiales</taxon>
        <taxon>Pseudonocardiaceae</taxon>
        <taxon>Pseudonocardia</taxon>
    </lineage>
</organism>
<keyword evidence="14" id="KW-1185">Reference proteome</keyword>